<dbReference type="EMBL" id="RJQC01000001">
    <property type="protein sequence ID" value="RNM31029.1"/>
    <property type="molecule type" value="Genomic_DNA"/>
</dbReference>
<reference evidence="1 2" key="1">
    <citation type="submission" date="2018-11" db="EMBL/GenBank/DDBJ databases">
        <title>Clostridium sp. nov., a member of the family Erysipelotrichaceae isolated from pig faeces.</title>
        <authorList>
            <person name="Chang Y.-H."/>
        </authorList>
    </citation>
    <scope>NUCLEOTIDE SEQUENCE [LARGE SCALE GENOMIC DNA]</scope>
    <source>
        <strain evidence="1 2">YH-panp20</strain>
    </source>
</reference>
<name>A0A3N0I1X5_9FIRM</name>
<dbReference type="OrthoDB" id="3035785at2"/>
<dbReference type="Proteomes" id="UP000276568">
    <property type="component" value="Unassembled WGS sequence"/>
</dbReference>
<accession>A0A3N0I1X5</accession>
<organism evidence="1 2">
    <name type="scientific">Absicoccus porci</name>
    <dbReference type="NCBI Taxonomy" id="2486576"/>
    <lineage>
        <taxon>Bacteria</taxon>
        <taxon>Bacillati</taxon>
        <taxon>Bacillota</taxon>
        <taxon>Erysipelotrichia</taxon>
        <taxon>Erysipelotrichales</taxon>
        <taxon>Erysipelotrichaceae</taxon>
        <taxon>Absicoccus</taxon>
    </lineage>
</organism>
<protein>
    <submittedName>
        <fullName evidence="1">Uncharacterized protein</fullName>
    </submittedName>
</protein>
<keyword evidence="2" id="KW-1185">Reference proteome</keyword>
<dbReference type="AlphaFoldDB" id="A0A3N0I1X5"/>
<gene>
    <name evidence="1" type="ORF">EDX97_00185</name>
</gene>
<comment type="caution">
    <text evidence="1">The sequence shown here is derived from an EMBL/GenBank/DDBJ whole genome shotgun (WGS) entry which is preliminary data.</text>
</comment>
<dbReference type="RefSeq" id="WP_128519210.1">
    <property type="nucleotide sequence ID" value="NZ_RJQC01000001.1"/>
</dbReference>
<sequence>MMSENSNFDVNVERIYDNLELLEKGHVYELQKTPGIPKCATLASRIRDDVDVIVKALDEKEDMEATDEEQFNLLAKLLGGLYAEFSLLAKKQPDALTNAFKTSRVNRVLSPLKQIMASEDSTQYLDLLQEADDGQANGKGRSTYSDAVIIMSQYKTACDEFRLKYFNKGWDMLWQR</sequence>
<proteinExistence type="predicted"/>
<evidence type="ECO:0000313" key="2">
    <source>
        <dbReference type="Proteomes" id="UP000276568"/>
    </source>
</evidence>
<evidence type="ECO:0000313" key="1">
    <source>
        <dbReference type="EMBL" id="RNM31029.1"/>
    </source>
</evidence>